<dbReference type="Proteomes" id="UP000033533">
    <property type="component" value="Unassembled WGS sequence"/>
</dbReference>
<comment type="caution">
    <text evidence="8">The sequence shown here is derived from an EMBL/GenBank/DDBJ whole genome shotgun (WGS) entry which is preliminary data.</text>
</comment>
<keyword evidence="4 7" id="KW-0812">Transmembrane</keyword>
<dbReference type="PANTHER" id="PTHR42770:SF15">
    <property type="entry name" value="GLUTAMATE_GAMMA-AMINOBUTYRATE ANTIPORTER-RELATED"/>
    <property type="match status" value="1"/>
</dbReference>
<feature type="transmembrane region" description="Helical" evidence="7">
    <location>
        <begin position="131"/>
        <end position="149"/>
    </location>
</feature>
<organism evidence="8 9">
    <name type="scientific">Lactobacillus kullabergensis</name>
    <dbReference type="NCBI Taxonomy" id="1218493"/>
    <lineage>
        <taxon>Bacteria</taxon>
        <taxon>Bacillati</taxon>
        <taxon>Bacillota</taxon>
        <taxon>Bacilli</taxon>
        <taxon>Lactobacillales</taxon>
        <taxon>Lactobacillaceae</taxon>
        <taxon>Lactobacillus</taxon>
    </lineage>
</organism>
<evidence type="ECO:0000256" key="4">
    <source>
        <dbReference type="ARBA" id="ARBA00022692"/>
    </source>
</evidence>
<dbReference type="OrthoDB" id="92719at2"/>
<feature type="transmembrane region" description="Helical" evidence="7">
    <location>
        <begin position="301"/>
        <end position="326"/>
    </location>
</feature>
<comment type="subcellular location">
    <subcellularLocation>
        <location evidence="1">Cell membrane</location>
        <topology evidence="1">Multi-pass membrane protein</topology>
    </subcellularLocation>
</comment>
<feature type="transmembrane region" description="Helical" evidence="7">
    <location>
        <begin position="43"/>
        <end position="66"/>
    </location>
</feature>
<dbReference type="InterPro" id="IPR050367">
    <property type="entry name" value="APC_superfamily"/>
</dbReference>
<sequence>MGETPNNSKKMMWTTLATMAFSIVWSFGNVVNGFIYFDGTKVIFSWIVIFLLFFIPYALMVGELGSVFKDSEGGVASWINATIGPKWAYYAGWTFWAVHVVYISSKGTGGLRGMAWGIFGNTNWYDSLPTVWTQLATLVVFLFFCWVASRGIPVIKTLSTIAGTSMFIMSILFIIMMFAAPMINPHTNFNTINWNWQNFVPDFNIKYFTSLSILVFAVGGAEKISPYVNKLKNPSKNFPKAMLGLAGMVMISAILGTIALALMFDPKTVNGNLNEYISNGPYIAFQKLGEYYGVGGLFLYIYAWCNVIGQFSALVISIDAPLRMLLGGKEAKDFIPKKLLKVNKHGAYINGIWMIVILSGGIIALQAVMPDAQAVMAQLVKLNSIVMPMRYLWVFIAYLALRKQHEKFHKGFDNYQMTKHQWLAYIAGLWGLAVTIACCLMGMYSSDPFTLCLNIATPVVLLLLGLIMPTIRHHQEENNN</sequence>
<evidence type="ECO:0000256" key="3">
    <source>
        <dbReference type="ARBA" id="ARBA00022475"/>
    </source>
</evidence>
<dbReference type="PIRSF" id="PIRSF006060">
    <property type="entry name" value="AA_transporter"/>
    <property type="match status" value="1"/>
</dbReference>
<evidence type="ECO:0000256" key="1">
    <source>
        <dbReference type="ARBA" id="ARBA00004651"/>
    </source>
</evidence>
<dbReference type="Gene3D" id="1.20.1740.10">
    <property type="entry name" value="Amino acid/polyamine transporter I"/>
    <property type="match status" value="1"/>
</dbReference>
<feature type="transmembrane region" description="Helical" evidence="7">
    <location>
        <begin position="347"/>
        <end position="368"/>
    </location>
</feature>
<dbReference type="PATRIC" id="fig|1218493.3.peg.701"/>
<dbReference type="InterPro" id="IPR002293">
    <property type="entry name" value="AA/rel_permease1"/>
</dbReference>
<proteinExistence type="predicted"/>
<feature type="transmembrane region" description="Helical" evidence="7">
    <location>
        <begin position="203"/>
        <end position="221"/>
    </location>
</feature>
<keyword evidence="2" id="KW-0813">Transport</keyword>
<evidence type="ECO:0000256" key="6">
    <source>
        <dbReference type="ARBA" id="ARBA00023136"/>
    </source>
</evidence>
<evidence type="ECO:0000313" key="8">
    <source>
        <dbReference type="EMBL" id="KJY56349.1"/>
    </source>
</evidence>
<dbReference type="RefSeq" id="WP_045927818.1">
    <property type="nucleotide sequence ID" value="NZ_JBHSZS010000009.1"/>
</dbReference>
<dbReference type="AlphaFoldDB" id="A0A0F4LDI7"/>
<evidence type="ECO:0000256" key="7">
    <source>
        <dbReference type="SAM" id="Phobius"/>
    </source>
</evidence>
<reference evidence="8 9" key="1">
    <citation type="submission" date="2014-12" db="EMBL/GenBank/DDBJ databases">
        <title>Comparative genomics of the lactic acid bacteria isolated from the honey bee gut.</title>
        <authorList>
            <person name="Ellegaard K.M."/>
            <person name="Tamarit D."/>
            <person name="Javelind E."/>
            <person name="Olofsson T."/>
            <person name="Andersson S.G."/>
            <person name="Vasquez A."/>
        </authorList>
    </citation>
    <scope>NUCLEOTIDE SEQUENCE [LARGE SCALE GENOMIC DNA]</scope>
    <source>
        <strain evidence="8 9">Biut2</strain>
    </source>
</reference>
<evidence type="ECO:0000256" key="5">
    <source>
        <dbReference type="ARBA" id="ARBA00022989"/>
    </source>
</evidence>
<protein>
    <submittedName>
        <fullName evidence="8">Amino acid permease</fullName>
    </submittedName>
</protein>
<feature type="transmembrane region" description="Helical" evidence="7">
    <location>
        <begin position="451"/>
        <end position="471"/>
    </location>
</feature>
<dbReference type="GO" id="GO:0022857">
    <property type="term" value="F:transmembrane transporter activity"/>
    <property type="evidence" value="ECO:0007669"/>
    <property type="project" value="InterPro"/>
</dbReference>
<accession>A0A0F4LDI7</accession>
<dbReference type="GO" id="GO:0005886">
    <property type="term" value="C:plasma membrane"/>
    <property type="evidence" value="ECO:0007669"/>
    <property type="project" value="UniProtKB-SubCell"/>
</dbReference>
<name>A0A0F4LDI7_9LACO</name>
<keyword evidence="3" id="KW-1003">Cell membrane</keyword>
<feature type="transmembrane region" description="Helical" evidence="7">
    <location>
        <begin position="422"/>
        <end position="445"/>
    </location>
</feature>
<dbReference type="EMBL" id="JXBY01000016">
    <property type="protein sequence ID" value="KJY56349.1"/>
    <property type="molecule type" value="Genomic_DNA"/>
</dbReference>
<dbReference type="STRING" id="1218493.JF76_06570"/>
<feature type="transmembrane region" description="Helical" evidence="7">
    <location>
        <begin position="12"/>
        <end position="37"/>
    </location>
</feature>
<dbReference type="HOGENOM" id="CLU_020854_0_1_9"/>
<evidence type="ECO:0000256" key="2">
    <source>
        <dbReference type="ARBA" id="ARBA00022448"/>
    </source>
</evidence>
<evidence type="ECO:0000313" key="9">
    <source>
        <dbReference type="Proteomes" id="UP000033533"/>
    </source>
</evidence>
<feature type="transmembrane region" description="Helical" evidence="7">
    <location>
        <begin position="380"/>
        <end position="401"/>
    </location>
</feature>
<feature type="transmembrane region" description="Helical" evidence="7">
    <location>
        <begin position="242"/>
        <end position="264"/>
    </location>
</feature>
<keyword evidence="6 7" id="KW-0472">Membrane</keyword>
<keyword evidence="5 7" id="KW-1133">Transmembrane helix</keyword>
<dbReference type="PANTHER" id="PTHR42770">
    <property type="entry name" value="AMINO ACID TRANSPORTER-RELATED"/>
    <property type="match status" value="1"/>
</dbReference>
<gene>
    <name evidence="8" type="ORF">JF76_06570</name>
</gene>
<dbReference type="Pfam" id="PF13520">
    <property type="entry name" value="AA_permease_2"/>
    <property type="match status" value="1"/>
</dbReference>
<feature type="transmembrane region" description="Helical" evidence="7">
    <location>
        <begin position="161"/>
        <end position="183"/>
    </location>
</feature>